<organism evidence="2 3">
    <name type="scientific">Allonocardiopsis opalescens</name>
    <dbReference type="NCBI Taxonomy" id="1144618"/>
    <lineage>
        <taxon>Bacteria</taxon>
        <taxon>Bacillati</taxon>
        <taxon>Actinomycetota</taxon>
        <taxon>Actinomycetes</taxon>
        <taxon>Streptosporangiales</taxon>
        <taxon>Allonocardiopsis</taxon>
    </lineage>
</organism>
<sequence>MSENELNLAPEIAPADMRPGDVVTHDGTDYWIREDRDSVTRAYAAEWAPPCAPEDLDGAVLAYRAIDIPHLRAEVERLRGQLGHVECIVERALAHGARYSEPTVAEIADALGMGGGPRG</sequence>
<proteinExistence type="predicted"/>
<keyword evidence="3" id="KW-1185">Reference proteome</keyword>
<comment type="caution">
    <text evidence="2">The sequence shown here is derived from an EMBL/GenBank/DDBJ whole genome shotgun (WGS) entry which is preliminary data.</text>
</comment>
<feature type="region of interest" description="Disordered" evidence="1">
    <location>
        <begin position="1"/>
        <end position="20"/>
    </location>
</feature>
<dbReference type="AlphaFoldDB" id="A0A2T0PW74"/>
<evidence type="ECO:0000256" key="1">
    <source>
        <dbReference type="SAM" id="MobiDB-lite"/>
    </source>
</evidence>
<name>A0A2T0PW74_9ACTN</name>
<evidence type="ECO:0000313" key="2">
    <source>
        <dbReference type="EMBL" id="PRX95608.1"/>
    </source>
</evidence>
<evidence type="ECO:0000313" key="3">
    <source>
        <dbReference type="Proteomes" id="UP000237846"/>
    </source>
</evidence>
<reference evidence="2 3" key="1">
    <citation type="submission" date="2018-03" db="EMBL/GenBank/DDBJ databases">
        <title>Genomic Encyclopedia of Archaeal and Bacterial Type Strains, Phase II (KMG-II): from individual species to whole genera.</title>
        <authorList>
            <person name="Goeker M."/>
        </authorList>
    </citation>
    <scope>NUCLEOTIDE SEQUENCE [LARGE SCALE GENOMIC DNA]</scope>
    <source>
        <strain evidence="2 3">DSM 45601</strain>
    </source>
</reference>
<protein>
    <submittedName>
        <fullName evidence="2">Uncharacterized protein</fullName>
    </submittedName>
</protein>
<gene>
    <name evidence="2" type="ORF">CLV72_109217</name>
</gene>
<dbReference type="EMBL" id="PVZC01000009">
    <property type="protein sequence ID" value="PRX95608.1"/>
    <property type="molecule type" value="Genomic_DNA"/>
</dbReference>
<accession>A0A2T0PW74</accession>
<dbReference type="RefSeq" id="WP_170141128.1">
    <property type="nucleotide sequence ID" value="NZ_PVZC01000009.1"/>
</dbReference>
<dbReference type="Proteomes" id="UP000237846">
    <property type="component" value="Unassembled WGS sequence"/>
</dbReference>